<dbReference type="NCBIfam" id="TIGR01509">
    <property type="entry name" value="HAD-SF-IA-v3"/>
    <property type="match status" value="1"/>
</dbReference>
<dbReference type="PANTHER" id="PTHR18901">
    <property type="entry name" value="2-DEOXYGLUCOSE-6-PHOSPHATE PHOSPHATASE 2"/>
    <property type="match status" value="1"/>
</dbReference>
<name>A0ABR4P5D6_9HELO</name>
<evidence type="ECO:0000313" key="2">
    <source>
        <dbReference type="Proteomes" id="UP001629113"/>
    </source>
</evidence>
<dbReference type="Pfam" id="PF00702">
    <property type="entry name" value="Hydrolase"/>
    <property type="match status" value="1"/>
</dbReference>
<accession>A0ABR4P5D6</accession>
<dbReference type="InterPro" id="IPR006439">
    <property type="entry name" value="HAD-SF_hydro_IA"/>
</dbReference>
<keyword evidence="2" id="KW-1185">Reference proteome</keyword>
<dbReference type="SFLD" id="SFLDS00003">
    <property type="entry name" value="Haloacid_Dehalogenase"/>
    <property type="match status" value="1"/>
</dbReference>
<reference evidence="1 2" key="1">
    <citation type="submission" date="2024-06" db="EMBL/GenBank/DDBJ databases">
        <title>Complete genome of Phlyctema vagabunda strain 19-DSS-EL-015.</title>
        <authorList>
            <person name="Fiorenzani C."/>
        </authorList>
    </citation>
    <scope>NUCLEOTIDE SEQUENCE [LARGE SCALE GENOMIC DNA]</scope>
    <source>
        <strain evidence="1 2">19-DSS-EL-015</strain>
    </source>
</reference>
<dbReference type="Gene3D" id="1.10.150.240">
    <property type="entry name" value="Putative phosphatase, domain 2"/>
    <property type="match status" value="1"/>
</dbReference>
<organism evidence="1 2">
    <name type="scientific">Phlyctema vagabunda</name>
    <dbReference type="NCBI Taxonomy" id="108571"/>
    <lineage>
        <taxon>Eukaryota</taxon>
        <taxon>Fungi</taxon>
        <taxon>Dikarya</taxon>
        <taxon>Ascomycota</taxon>
        <taxon>Pezizomycotina</taxon>
        <taxon>Leotiomycetes</taxon>
        <taxon>Helotiales</taxon>
        <taxon>Dermateaceae</taxon>
        <taxon>Phlyctema</taxon>
    </lineage>
</organism>
<dbReference type="Proteomes" id="UP001629113">
    <property type="component" value="Unassembled WGS sequence"/>
</dbReference>
<dbReference type="PANTHER" id="PTHR18901:SF38">
    <property type="entry name" value="PSEUDOURIDINE-5'-PHOSPHATASE"/>
    <property type="match status" value="1"/>
</dbReference>
<dbReference type="InterPro" id="IPR036412">
    <property type="entry name" value="HAD-like_sf"/>
</dbReference>
<comment type="caution">
    <text evidence="1">The sequence shown here is derived from an EMBL/GenBank/DDBJ whole genome shotgun (WGS) entry which is preliminary data.</text>
</comment>
<proteinExistence type="predicted"/>
<gene>
    <name evidence="1" type="ORF">PVAG01_10183</name>
</gene>
<dbReference type="SUPFAM" id="SSF56784">
    <property type="entry name" value="HAD-like"/>
    <property type="match status" value="1"/>
</dbReference>
<dbReference type="InterPro" id="IPR023198">
    <property type="entry name" value="PGP-like_dom2"/>
</dbReference>
<protein>
    <submittedName>
        <fullName evidence="1">Haloacid dehalogenase-like hydrolase</fullName>
    </submittedName>
</protein>
<dbReference type="InterPro" id="IPR023214">
    <property type="entry name" value="HAD_sf"/>
</dbReference>
<dbReference type="EMBL" id="JBFCZG010000009">
    <property type="protein sequence ID" value="KAL3418467.1"/>
    <property type="molecule type" value="Genomic_DNA"/>
</dbReference>
<dbReference type="SFLD" id="SFLDG01129">
    <property type="entry name" value="C1.5:_HAD__Beta-PGM__Phosphata"/>
    <property type="match status" value="1"/>
</dbReference>
<dbReference type="Gene3D" id="3.40.50.1000">
    <property type="entry name" value="HAD superfamily/HAD-like"/>
    <property type="match status" value="1"/>
</dbReference>
<sequence>MADRANLPAIRACLFDMDGLLVDTEEKLTICTNLVLAKYNRPPIPWSIIAQLQGRPAGTAGAILEDWAQLPISRAQYYAEVQELQKIYFPTVAPLAGVEQLLADLQRARTTALGSPVHLALATSTGSDMFAAKTGHLTGFFDAFPPHRRVLGDDVRIADGRGKPAPDIYRLALRTINESLPVGESPVAPDECLVFEDSVPGVEAGRRAGMQVVWCPDPALFAEYRGRHQLVLAGATGEGGTEVEDGKVGIVGDGFARYLPTLENFPYQEYDISIT</sequence>
<evidence type="ECO:0000313" key="1">
    <source>
        <dbReference type="EMBL" id="KAL3418467.1"/>
    </source>
</evidence>